<evidence type="ECO:0000313" key="4">
    <source>
        <dbReference type="Proteomes" id="UP001152797"/>
    </source>
</evidence>
<dbReference type="AlphaFoldDB" id="A0A9P1GP83"/>
<sequence>MAERKLVTVSAAKGYAALKKTLQLIETKGTPNPHRGRRFLINWSNGELCEATSEGSLVVADFCWKNVAGATGKGKWLVSVDGAFIAGQWRQDGVAEGPWSWYGRRKPSLSNPLPPEAALSQSSREEEDFRGPADLASSIITAARSVVATAGDLQSRELLARQWDEAAPQQPSGTGGDLAPSAVLRRSWLSAGEELRSCLGLSVQGLVPQQIQQLGQVLTLLLLFVVSFFSARALNLALGTPADAVTWSFFAACYAVVLDVVLPSRKGFPGFAEDLETRRKFLQQLQRWEESGGLQRYGSIPRDELLGAARRVLAPASQMSTLRNSEIEELLKVWNPDLKRQVLRSSRLSKGAMITYENISMVKGKEPRSIW</sequence>
<reference evidence="3 4" key="2">
    <citation type="submission" date="2024-05" db="EMBL/GenBank/DDBJ databases">
        <authorList>
            <person name="Chen Y."/>
            <person name="Shah S."/>
            <person name="Dougan E. K."/>
            <person name="Thang M."/>
            <person name="Chan C."/>
        </authorList>
    </citation>
    <scope>NUCLEOTIDE SEQUENCE [LARGE SCALE GENOMIC DNA]</scope>
</reference>
<comment type="caution">
    <text evidence="2">The sequence shown here is derived from an EMBL/GenBank/DDBJ whole genome shotgun (WGS) entry which is preliminary data.</text>
</comment>
<dbReference type="OrthoDB" id="436795at2759"/>
<dbReference type="EMBL" id="CAMXCT020006692">
    <property type="protein sequence ID" value="CAL1171782.1"/>
    <property type="molecule type" value="Genomic_DNA"/>
</dbReference>
<evidence type="ECO:0000256" key="1">
    <source>
        <dbReference type="SAM" id="MobiDB-lite"/>
    </source>
</evidence>
<dbReference type="EMBL" id="CAMXCT030006692">
    <property type="protein sequence ID" value="CAL4805719.1"/>
    <property type="molecule type" value="Genomic_DNA"/>
</dbReference>
<protein>
    <submittedName>
        <fullName evidence="3">Glutathione S-transferase DHAR2</fullName>
    </submittedName>
</protein>
<evidence type="ECO:0000313" key="3">
    <source>
        <dbReference type="EMBL" id="CAL4805719.1"/>
    </source>
</evidence>
<reference evidence="2" key="1">
    <citation type="submission" date="2022-10" db="EMBL/GenBank/DDBJ databases">
        <authorList>
            <person name="Chen Y."/>
            <person name="Dougan E. K."/>
            <person name="Chan C."/>
            <person name="Rhodes N."/>
            <person name="Thang M."/>
        </authorList>
    </citation>
    <scope>NUCLEOTIDE SEQUENCE</scope>
</reference>
<organism evidence="2">
    <name type="scientific">Cladocopium goreaui</name>
    <dbReference type="NCBI Taxonomy" id="2562237"/>
    <lineage>
        <taxon>Eukaryota</taxon>
        <taxon>Sar</taxon>
        <taxon>Alveolata</taxon>
        <taxon>Dinophyceae</taxon>
        <taxon>Suessiales</taxon>
        <taxon>Symbiodiniaceae</taxon>
        <taxon>Cladocopium</taxon>
    </lineage>
</organism>
<name>A0A9P1GP83_9DINO</name>
<gene>
    <name evidence="2" type="ORF">C1SCF055_LOCUS42976</name>
</gene>
<proteinExistence type="predicted"/>
<dbReference type="Proteomes" id="UP001152797">
    <property type="component" value="Unassembled WGS sequence"/>
</dbReference>
<accession>A0A9P1GP83</accession>
<keyword evidence="4" id="KW-1185">Reference proteome</keyword>
<feature type="region of interest" description="Disordered" evidence="1">
    <location>
        <begin position="105"/>
        <end position="127"/>
    </location>
</feature>
<evidence type="ECO:0000313" key="2">
    <source>
        <dbReference type="EMBL" id="CAI4018407.1"/>
    </source>
</evidence>
<dbReference type="EMBL" id="CAMXCT010006692">
    <property type="protein sequence ID" value="CAI4018407.1"/>
    <property type="molecule type" value="Genomic_DNA"/>
</dbReference>